<feature type="non-terminal residue" evidence="3">
    <location>
        <position position="1"/>
    </location>
</feature>
<accession>A0ABN9W3M2</accession>
<dbReference type="EMBL" id="CAUYUJ010018104">
    <property type="protein sequence ID" value="CAK0880677.1"/>
    <property type="molecule type" value="Genomic_DNA"/>
</dbReference>
<reference evidence="3" key="1">
    <citation type="submission" date="2023-10" db="EMBL/GenBank/DDBJ databases">
        <authorList>
            <person name="Chen Y."/>
            <person name="Shah S."/>
            <person name="Dougan E. K."/>
            <person name="Thang M."/>
            <person name="Chan C."/>
        </authorList>
    </citation>
    <scope>NUCLEOTIDE SEQUENCE [LARGE SCALE GENOMIC DNA]</scope>
</reference>
<evidence type="ECO:0000256" key="2">
    <source>
        <dbReference type="SAM" id="MobiDB-lite"/>
    </source>
</evidence>
<keyword evidence="1" id="KW-0175">Coiled coil</keyword>
<feature type="coiled-coil region" evidence="1">
    <location>
        <begin position="235"/>
        <end position="262"/>
    </location>
</feature>
<protein>
    <submittedName>
        <fullName evidence="3">Uncharacterized protein</fullName>
    </submittedName>
</protein>
<feature type="region of interest" description="Disordered" evidence="2">
    <location>
        <begin position="1"/>
        <end position="28"/>
    </location>
</feature>
<feature type="non-terminal residue" evidence="3">
    <location>
        <position position="464"/>
    </location>
</feature>
<keyword evidence="4" id="KW-1185">Reference proteome</keyword>
<evidence type="ECO:0000313" key="4">
    <source>
        <dbReference type="Proteomes" id="UP001189429"/>
    </source>
</evidence>
<name>A0ABN9W3M2_9DINO</name>
<feature type="region of interest" description="Disordered" evidence="2">
    <location>
        <begin position="348"/>
        <end position="378"/>
    </location>
</feature>
<evidence type="ECO:0000256" key="1">
    <source>
        <dbReference type="SAM" id="Coils"/>
    </source>
</evidence>
<evidence type="ECO:0000313" key="3">
    <source>
        <dbReference type="EMBL" id="CAK0880677.1"/>
    </source>
</evidence>
<gene>
    <name evidence="3" type="ORF">PCOR1329_LOCUS63759</name>
</gene>
<comment type="caution">
    <text evidence="3">The sequence shown here is derived from an EMBL/GenBank/DDBJ whole genome shotgun (WGS) entry which is preliminary data.</text>
</comment>
<sequence>AEAGGAAKRPARGAPPPRSAKRRPAPEAEAYVLSSRLGDSAPQKTQALLGEYTAQGSNHGRRTFFRPGGSGPVWLYYWDDRDGESASGWWLGEKVGGADVYGFSAQHSRTPPSGGWKVPHDERLQRDVRLLPKGREEEADMPAEERLELVRGMVADLEGAVSKALEAAQGVLAAENGALEEGVRAAVEQLTARKGDVEQAQQRLERHMQASSDQGDGPEVEAELVSQRERLSGLLDRARPELDRAQERLASLEQQASEERDAEAVAEALPGAMEMVSAAEMAAEAAASDEGAARARAKIEQACLRVNALLAAAESFAPLAREVAVRELKALRGRCSAAEERMALWEGGGTSATAPLGEDRADASADAGSLEDATEGVEAGARQALSAARDLAEGGGAGAEALRACVGLLQEQASRAAAVQARLSRALRGEGAGEAAAALGPRLEAARAQLERELAAVQQRARAK</sequence>
<proteinExistence type="predicted"/>
<dbReference type="Proteomes" id="UP001189429">
    <property type="component" value="Unassembled WGS sequence"/>
</dbReference>
<organism evidence="3 4">
    <name type="scientific">Prorocentrum cordatum</name>
    <dbReference type="NCBI Taxonomy" id="2364126"/>
    <lineage>
        <taxon>Eukaryota</taxon>
        <taxon>Sar</taxon>
        <taxon>Alveolata</taxon>
        <taxon>Dinophyceae</taxon>
        <taxon>Prorocentrales</taxon>
        <taxon>Prorocentraceae</taxon>
        <taxon>Prorocentrum</taxon>
    </lineage>
</organism>